<feature type="domain" description="TonB-dependent receptor plug" evidence="6">
    <location>
        <begin position="19"/>
        <end position="120"/>
    </location>
</feature>
<dbReference type="Gene3D" id="2.170.130.10">
    <property type="entry name" value="TonB-dependent receptor, plug domain"/>
    <property type="match status" value="1"/>
</dbReference>
<comment type="subcellular location">
    <subcellularLocation>
        <location evidence="1 4">Cell outer membrane</location>
    </subcellularLocation>
</comment>
<keyword evidence="2 4" id="KW-0472">Membrane</keyword>
<keyword evidence="3" id="KW-0998">Cell outer membrane</keyword>
<evidence type="ECO:0000313" key="8">
    <source>
        <dbReference type="Proteomes" id="UP001210865"/>
    </source>
</evidence>
<evidence type="ECO:0000256" key="2">
    <source>
        <dbReference type="ARBA" id="ARBA00023136"/>
    </source>
</evidence>
<organism evidence="7 8">
    <name type="scientific">Sphingomonas abietis</name>
    <dbReference type="NCBI Taxonomy" id="3012344"/>
    <lineage>
        <taxon>Bacteria</taxon>
        <taxon>Pseudomonadati</taxon>
        <taxon>Pseudomonadota</taxon>
        <taxon>Alphaproteobacteria</taxon>
        <taxon>Sphingomonadales</taxon>
        <taxon>Sphingomonadaceae</taxon>
        <taxon>Sphingomonas</taxon>
    </lineage>
</organism>
<dbReference type="Pfam" id="PF07715">
    <property type="entry name" value="Plug"/>
    <property type="match status" value="1"/>
</dbReference>
<accession>A0ABY7NJQ9</accession>
<dbReference type="InterPro" id="IPR000531">
    <property type="entry name" value="Beta-barrel_TonB"/>
</dbReference>
<dbReference type="Gene3D" id="2.40.170.20">
    <property type="entry name" value="TonB-dependent receptor, beta-barrel domain"/>
    <property type="match status" value="1"/>
</dbReference>
<dbReference type="InterPro" id="IPR010104">
    <property type="entry name" value="TonB_rcpt_bac"/>
</dbReference>
<evidence type="ECO:0000313" key="7">
    <source>
        <dbReference type="EMBL" id="WBO21777.1"/>
    </source>
</evidence>
<dbReference type="Pfam" id="PF00593">
    <property type="entry name" value="TonB_dep_Rec_b-barrel"/>
    <property type="match status" value="1"/>
</dbReference>
<gene>
    <name evidence="7" type="ORF">PBT88_16635</name>
</gene>
<dbReference type="InterPro" id="IPR037066">
    <property type="entry name" value="Plug_dom_sf"/>
</dbReference>
<dbReference type="RefSeq" id="WP_270076425.1">
    <property type="nucleotide sequence ID" value="NZ_CP115174.1"/>
</dbReference>
<evidence type="ECO:0000256" key="1">
    <source>
        <dbReference type="ARBA" id="ARBA00004442"/>
    </source>
</evidence>
<dbReference type="InterPro" id="IPR012910">
    <property type="entry name" value="Plug_dom"/>
</dbReference>
<evidence type="ECO:0000256" key="4">
    <source>
        <dbReference type="RuleBase" id="RU003357"/>
    </source>
</evidence>
<evidence type="ECO:0000256" key="3">
    <source>
        <dbReference type="ARBA" id="ARBA00023237"/>
    </source>
</evidence>
<dbReference type="EMBL" id="CP115174">
    <property type="protein sequence ID" value="WBO21777.1"/>
    <property type="molecule type" value="Genomic_DNA"/>
</dbReference>
<keyword evidence="4" id="KW-0798">TonB box</keyword>
<evidence type="ECO:0000259" key="5">
    <source>
        <dbReference type="Pfam" id="PF00593"/>
    </source>
</evidence>
<keyword evidence="7" id="KW-0675">Receptor</keyword>
<feature type="domain" description="TonB-dependent receptor-like beta-barrel" evidence="5">
    <location>
        <begin position="386"/>
        <end position="888"/>
    </location>
</feature>
<protein>
    <submittedName>
        <fullName evidence="7">TonB-dependent receptor</fullName>
    </submittedName>
</protein>
<reference evidence="7 8" key="1">
    <citation type="submission" date="2022-12" db="EMBL/GenBank/DDBJ databases">
        <title>Sphingomonas abieness sp. nov., an endophytic bacterium isolated from Abies koreana.</title>
        <authorList>
            <person name="Jiang L."/>
            <person name="Lee J."/>
        </authorList>
    </citation>
    <scope>NUCLEOTIDE SEQUENCE [LARGE SCALE GENOMIC DNA]</scope>
    <source>
        <strain evidence="8">PAMB 00755</strain>
    </source>
</reference>
<dbReference type="PANTHER" id="PTHR40980">
    <property type="entry name" value="PLUG DOMAIN-CONTAINING PROTEIN"/>
    <property type="match status" value="1"/>
</dbReference>
<name>A0ABY7NJQ9_9SPHN</name>
<dbReference type="Proteomes" id="UP001210865">
    <property type="component" value="Chromosome"/>
</dbReference>
<dbReference type="SUPFAM" id="SSF56935">
    <property type="entry name" value="Porins"/>
    <property type="match status" value="1"/>
</dbReference>
<dbReference type="PANTHER" id="PTHR40980:SF4">
    <property type="entry name" value="TONB-DEPENDENT RECEPTOR-LIKE BETA-BARREL DOMAIN-CONTAINING PROTEIN"/>
    <property type="match status" value="1"/>
</dbReference>
<keyword evidence="8" id="KW-1185">Reference proteome</keyword>
<dbReference type="NCBIfam" id="TIGR01782">
    <property type="entry name" value="TonB-Xanth-Caul"/>
    <property type="match status" value="1"/>
</dbReference>
<proteinExistence type="inferred from homology"/>
<evidence type="ECO:0000259" key="6">
    <source>
        <dbReference type="Pfam" id="PF07715"/>
    </source>
</evidence>
<sequence length="921" mass="99010">MVTGARQEQRSSIEVKRRATVIADGIVDDEIGALPDNSVADTLERIPGVTGDRFKGNANDPTVRGLGPTLNFMTINGREASAAGIDRSVSFQQFPSELISGVMVYKTQRADFLEGGIGGVIDLRTARPLEAKGSRLTGEILGSYFPKDAAIRGRNGLGYRADITYLDQFHTGLGDIGISIGLRRQDSAAPEDYYNGNANFVPCTTAASNGTLVSGTPPQLAAAGAGTNCANATVPRAGVGEKVGQTYYATQSRSFREQQTHELRNAAFGTLEWKPAANLDIDVDAQYSRRNSTENRNVLQITEGLRGISPILIGDGTNGWSKGALIAFSGNSFLEDQLELRERDETYLGVGTTVRWTPGRWTIEGDASLSQSHRTESQRQTRMRSNTRVGYTLDYRNSPLVPAVTFNTFDVTDPANFDNTAATAVYARNRLVTDRHDDIYAGRLDVEYALDGFVTSIKIGGRYSEQHRTLAQNANNDLNTLVPSGGKSVADIINGANLACRTSFPSSSFFPSTGTLMSWATFDDACLFRSFAGSDTALPFPSDRRDPSDINVRERITAFYAMANFAGSVGSTPFSGNIGVRYVQTSISSIGYRLPFVVTIDSAADNYTVSADPTGSIATEHLGGSYRYWLPSANIALDLSFKTKLRLALYRALARTGIESFGAGINLNPTAGPGGADSVTFNATSGNPSLKPLRGWNADASLEFYLARDTVFSAAIYGKWLRGTVISGVAPIPTVISVNTIVDGRSAGLRDYSVNLIAPANDQELRHLYGIELSGSHALTWAPGLLSGLGVIGSLNIAEANFQYPDTSALAAYLDPANLPGLSRYVASGTVYWERAGLSLRANYRYRSAYPKPNGGTNRSVQGAGYLNLSAQYQLSQNVRLKLQAMNVTGTKDVFVKGGSDSIAEVSDSGPQYYAGVQFRF</sequence>
<comment type="similarity">
    <text evidence="4">Belongs to the TonB-dependent receptor family.</text>
</comment>
<dbReference type="InterPro" id="IPR036942">
    <property type="entry name" value="Beta-barrel_TonB_sf"/>
</dbReference>